<evidence type="ECO:0008006" key="6">
    <source>
        <dbReference type="Google" id="ProtNLM"/>
    </source>
</evidence>
<reference evidence="4 5" key="1">
    <citation type="submission" date="2018-10" db="EMBL/GenBank/DDBJ databases">
        <title>Bradyrhizobium sp. nov., isolated from effective nodules of peanut in China.</title>
        <authorList>
            <person name="Li Y."/>
        </authorList>
    </citation>
    <scope>NUCLEOTIDE SEQUENCE [LARGE SCALE GENOMIC DNA]</scope>
    <source>
        <strain evidence="4 5">CCBAU 51781</strain>
    </source>
</reference>
<name>A0ABY0D9C1_9BRAD</name>
<dbReference type="Gene3D" id="1.10.4100.10">
    <property type="entry name" value="2-methylcitrate dehydratase PrpD"/>
    <property type="match status" value="1"/>
</dbReference>
<evidence type="ECO:0000313" key="5">
    <source>
        <dbReference type="Proteomes" id="UP000289946"/>
    </source>
</evidence>
<evidence type="ECO:0000259" key="3">
    <source>
        <dbReference type="Pfam" id="PF19305"/>
    </source>
</evidence>
<dbReference type="Proteomes" id="UP000289946">
    <property type="component" value="Unassembled WGS sequence"/>
</dbReference>
<dbReference type="Pfam" id="PF03972">
    <property type="entry name" value="MmgE_PrpD_N"/>
    <property type="match status" value="1"/>
</dbReference>
<dbReference type="SUPFAM" id="SSF103378">
    <property type="entry name" value="2-methylcitrate dehydratase PrpD"/>
    <property type="match status" value="1"/>
</dbReference>
<dbReference type="PANTHER" id="PTHR16943:SF8">
    <property type="entry name" value="2-METHYLCITRATE DEHYDRATASE"/>
    <property type="match status" value="1"/>
</dbReference>
<dbReference type="InterPro" id="IPR045336">
    <property type="entry name" value="MmgE_PrpD_N"/>
</dbReference>
<dbReference type="PANTHER" id="PTHR16943">
    <property type="entry name" value="2-METHYLCITRATE DEHYDRATASE-RELATED"/>
    <property type="match status" value="1"/>
</dbReference>
<dbReference type="InterPro" id="IPR045337">
    <property type="entry name" value="MmgE_PrpD_C"/>
</dbReference>
<evidence type="ECO:0000313" key="4">
    <source>
        <dbReference type="EMBL" id="RXG86622.1"/>
    </source>
</evidence>
<sequence>MNPSLSFTQDTSMKDTSTDLTSALARFASTLELGGVPANVKADARRLLLDSIGCMIAATRTRMAPIAYGLADFLGDGNVASIVGRKQHASLAGALYANGRLANCMDLDETFPVGHHFGVAAVVAALALAEARKATGSRFLQAVIAGYELGGRVASALGLPMRITEGRRIDVPVLHSCSAAVVFAAAGAAIQLECQDETLARQALGIAGSNTPLPTTGMWASSTIDLPDCKYADAGWAAVVGAFAARSAALGATGFSNIFDCDRGLIKMSGTDRFDPDTLVGGIGSRWMLADITYKPWPTCRWTHHPLTALVKAVAKASIDIQQIERVIVGTNVLLCAPRFSNPAPRTFCSRQWSIPHAVAMVLLGIPVGPAWLDPAQDDDQIVRTLREKVSIEHWEPANAFASHIVREQWRDMPARVMIVMRGGRRVEAETEFALGDPWTTDTAYGDEHVIEKFRIVSGLSSACANEVIQAVLNIEAQPDVEAIVSVLRHV</sequence>
<gene>
    <name evidence="4" type="ORF">EAS62_37060</name>
</gene>
<evidence type="ECO:0000259" key="2">
    <source>
        <dbReference type="Pfam" id="PF03972"/>
    </source>
</evidence>
<feature type="domain" description="MmgE/PrpD C-terminal" evidence="3">
    <location>
        <begin position="297"/>
        <end position="459"/>
    </location>
</feature>
<dbReference type="InterPro" id="IPR036148">
    <property type="entry name" value="MmgE/PrpD_sf"/>
</dbReference>
<dbReference type="InterPro" id="IPR042183">
    <property type="entry name" value="MmgE/PrpD_sf_1"/>
</dbReference>
<dbReference type="EMBL" id="RDRA01000034">
    <property type="protein sequence ID" value="RXG86622.1"/>
    <property type="molecule type" value="Genomic_DNA"/>
</dbReference>
<dbReference type="Gene3D" id="3.30.1330.120">
    <property type="entry name" value="2-methylcitrate dehydratase PrpD"/>
    <property type="match status" value="1"/>
</dbReference>
<keyword evidence="5" id="KW-1185">Reference proteome</keyword>
<dbReference type="Pfam" id="PF19305">
    <property type="entry name" value="MmgE_PrpD_C"/>
    <property type="match status" value="1"/>
</dbReference>
<accession>A0ABY0D9C1</accession>
<feature type="domain" description="MmgE/PrpD N-terminal" evidence="2">
    <location>
        <begin position="23"/>
        <end position="271"/>
    </location>
</feature>
<dbReference type="InterPro" id="IPR042188">
    <property type="entry name" value="MmgE/PrpD_sf_2"/>
</dbReference>
<organism evidence="4 5">
    <name type="scientific">Bradyrhizobium zhanjiangense</name>
    <dbReference type="NCBI Taxonomy" id="1325107"/>
    <lineage>
        <taxon>Bacteria</taxon>
        <taxon>Pseudomonadati</taxon>
        <taxon>Pseudomonadota</taxon>
        <taxon>Alphaproteobacteria</taxon>
        <taxon>Hyphomicrobiales</taxon>
        <taxon>Nitrobacteraceae</taxon>
        <taxon>Bradyrhizobium</taxon>
    </lineage>
</organism>
<comment type="similarity">
    <text evidence="1">Belongs to the PrpD family.</text>
</comment>
<dbReference type="InterPro" id="IPR005656">
    <property type="entry name" value="MmgE_PrpD"/>
</dbReference>
<evidence type="ECO:0000256" key="1">
    <source>
        <dbReference type="ARBA" id="ARBA00006174"/>
    </source>
</evidence>
<protein>
    <recommendedName>
        <fullName evidence="6">MmgE/PrpD family protein</fullName>
    </recommendedName>
</protein>
<comment type="caution">
    <text evidence="4">The sequence shown here is derived from an EMBL/GenBank/DDBJ whole genome shotgun (WGS) entry which is preliminary data.</text>
</comment>
<proteinExistence type="inferred from homology"/>